<evidence type="ECO:0000313" key="2">
    <source>
        <dbReference type="EMBL" id="CAK0842056.1"/>
    </source>
</evidence>
<reference evidence="2" key="1">
    <citation type="submission" date="2023-10" db="EMBL/GenBank/DDBJ databases">
        <authorList>
            <person name="Chen Y."/>
            <person name="Shah S."/>
            <person name="Dougan E. K."/>
            <person name="Thang M."/>
            <person name="Chan C."/>
        </authorList>
    </citation>
    <scope>NUCLEOTIDE SEQUENCE [LARGE SCALE GENOMIC DNA]</scope>
</reference>
<name>A0ABN9TAP5_9DINO</name>
<keyword evidence="3" id="KW-1185">Reference proteome</keyword>
<feature type="compositionally biased region" description="Basic and acidic residues" evidence="1">
    <location>
        <begin position="8"/>
        <end position="18"/>
    </location>
</feature>
<accession>A0ABN9TAP5</accession>
<feature type="compositionally biased region" description="Polar residues" evidence="1">
    <location>
        <begin position="42"/>
        <end position="57"/>
    </location>
</feature>
<gene>
    <name evidence="2" type="ORF">PCOR1329_LOCUS37096</name>
</gene>
<feature type="region of interest" description="Disordered" evidence="1">
    <location>
        <begin position="1"/>
        <end position="57"/>
    </location>
</feature>
<sequence>MGSGAAGHGEKGQGRAERGSGGFKRKRGDSRRQAAGVGRGSLVTSSQSMEHSKQTGLECTSALALTDRRKTSAPAIAVTQAISDGECAELATETLSSHGSSSSFEAEAKGYRACAREFQAVQQQEEELRRSLHQARVALRAARGGACALKEDGAACGAAPAACRRGGDGTGGGSRGADPARRGLQSKKGTPLCCWSALRGRRGPKDLCTCVRDGTRAVAP</sequence>
<evidence type="ECO:0000256" key="1">
    <source>
        <dbReference type="SAM" id="MobiDB-lite"/>
    </source>
</evidence>
<organism evidence="2 3">
    <name type="scientific">Prorocentrum cordatum</name>
    <dbReference type="NCBI Taxonomy" id="2364126"/>
    <lineage>
        <taxon>Eukaryota</taxon>
        <taxon>Sar</taxon>
        <taxon>Alveolata</taxon>
        <taxon>Dinophyceae</taxon>
        <taxon>Prorocentrales</taxon>
        <taxon>Prorocentraceae</taxon>
        <taxon>Prorocentrum</taxon>
    </lineage>
</organism>
<comment type="caution">
    <text evidence="2">The sequence shown here is derived from an EMBL/GenBank/DDBJ whole genome shotgun (WGS) entry which is preliminary data.</text>
</comment>
<dbReference type="EMBL" id="CAUYUJ010014504">
    <property type="protein sequence ID" value="CAK0842056.1"/>
    <property type="molecule type" value="Genomic_DNA"/>
</dbReference>
<dbReference type="Proteomes" id="UP001189429">
    <property type="component" value="Unassembled WGS sequence"/>
</dbReference>
<feature type="region of interest" description="Disordered" evidence="1">
    <location>
        <begin position="165"/>
        <end position="188"/>
    </location>
</feature>
<evidence type="ECO:0000313" key="3">
    <source>
        <dbReference type="Proteomes" id="UP001189429"/>
    </source>
</evidence>
<proteinExistence type="predicted"/>
<protein>
    <submittedName>
        <fullName evidence="2">Uncharacterized protein</fullName>
    </submittedName>
</protein>